<dbReference type="InterPro" id="IPR001245">
    <property type="entry name" value="Ser-Thr/Tyr_kinase_cat_dom"/>
</dbReference>
<dbReference type="EMBL" id="CANTFL010001361">
    <property type="protein sequence ID" value="CAI5738217.1"/>
    <property type="molecule type" value="Genomic_DNA"/>
</dbReference>
<feature type="region of interest" description="Disordered" evidence="1">
    <location>
        <begin position="336"/>
        <end position="374"/>
    </location>
</feature>
<dbReference type="InterPro" id="IPR008271">
    <property type="entry name" value="Ser/Thr_kinase_AS"/>
</dbReference>
<dbReference type="InterPro" id="IPR051681">
    <property type="entry name" value="Ser/Thr_Kinases-Pseudokinases"/>
</dbReference>
<dbReference type="SMART" id="SM00220">
    <property type="entry name" value="S_TKc"/>
    <property type="match status" value="1"/>
</dbReference>
<accession>A0AAV0UMR2</accession>
<evidence type="ECO:0000259" key="3">
    <source>
        <dbReference type="PROSITE" id="PS50011"/>
    </source>
</evidence>
<feature type="domain" description="Protein kinase" evidence="3">
    <location>
        <begin position="466"/>
        <end position="797"/>
    </location>
</feature>
<dbReference type="PROSITE" id="PS50011">
    <property type="entry name" value="PROTEIN_KINASE_DOM"/>
    <property type="match status" value="1"/>
</dbReference>
<dbReference type="InterPro" id="IPR000719">
    <property type="entry name" value="Prot_kinase_dom"/>
</dbReference>
<dbReference type="AlphaFoldDB" id="A0AAV0UMR2"/>
<evidence type="ECO:0000313" key="5">
    <source>
        <dbReference type="Proteomes" id="UP001162031"/>
    </source>
</evidence>
<dbReference type="Pfam" id="PF07714">
    <property type="entry name" value="PK_Tyr_Ser-Thr"/>
    <property type="match status" value="1"/>
</dbReference>
<feature type="region of interest" description="Disordered" evidence="1">
    <location>
        <begin position="414"/>
        <end position="437"/>
    </location>
</feature>
<dbReference type="Proteomes" id="UP001162031">
    <property type="component" value="Unassembled WGS sequence"/>
</dbReference>
<name>A0AAV0UMR2_HYABA</name>
<dbReference type="SUPFAM" id="SSF56112">
    <property type="entry name" value="Protein kinase-like (PK-like)"/>
    <property type="match status" value="1"/>
</dbReference>
<dbReference type="PANTHER" id="PTHR44329:SF214">
    <property type="entry name" value="PROTEIN KINASE DOMAIN-CONTAINING PROTEIN"/>
    <property type="match status" value="1"/>
</dbReference>
<dbReference type="GO" id="GO:0005524">
    <property type="term" value="F:ATP binding"/>
    <property type="evidence" value="ECO:0007669"/>
    <property type="project" value="InterPro"/>
</dbReference>
<gene>
    <name evidence="4" type="ORF">HBR001_LOCUS7415</name>
</gene>
<comment type="caution">
    <text evidence="4">The sequence shown here is derived from an EMBL/GenBank/DDBJ whole genome shotgun (WGS) entry which is preliminary data.</text>
</comment>
<proteinExistence type="predicted"/>
<reference evidence="4" key="1">
    <citation type="submission" date="2022-12" db="EMBL/GenBank/DDBJ databases">
        <authorList>
            <person name="Webb A."/>
        </authorList>
    </citation>
    <scope>NUCLEOTIDE SEQUENCE</scope>
    <source>
        <strain evidence="4">Hp1</strain>
    </source>
</reference>
<keyword evidence="2" id="KW-0732">Signal</keyword>
<evidence type="ECO:0000313" key="4">
    <source>
        <dbReference type="EMBL" id="CAI5738217.1"/>
    </source>
</evidence>
<dbReference type="GO" id="GO:0004674">
    <property type="term" value="F:protein serine/threonine kinase activity"/>
    <property type="evidence" value="ECO:0007669"/>
    <property type="project" value="TreeGrafter"/>
</dbReference>
<dbReference type="PANTHER" id="PTHR44329">
    <property type="entry name" value="SERINE/THREONINE-PROTEIN KINASE TNNI3K-RELATED"/>
    <property type="match status" value="1"/>
</dbReference>
<feature type="signal peptide" evidence="2">
    <location>
        <begin position="1"/>
        <end position="23"/>
    </location>
</feature>
<protein>
    <recommendedName>
        <fullName evidence="3">Protein kinase domain-containing protein</fullName>
    </recommendedName>
</protein>
<dbReference type="InterPro" id="IPR011009">
    <property type="entry name" value="Kinase-like_dom_sf"/>
</dbReference>
<feature type="compositionally biased region" description="Low complexity" evidence="1">
    <location>
        <begin position="345"/>
        <end position="360"/>
    </location>
</feature>
<dbReference type="Gene3D" id="1.10.510.10">
    <property type="entry name" value="Transferase(Phosphotransferase) domain 1"/>
    <property type="match status" value="2"/>
</dbReference>
<dbReference type="PROSITE" id="PS00108">
    <property type="entry name" value="PROTEIN_KINASE_ST"/>
    <property type="match status" value="1"/>
</dbReference>
<evidence type="ECO:0000256" key="2">
    <source>
        <dbReference type="SAM" id="SignalP"/>
    </source>
</evidence>
<organism evidence="4 5">
    <name type="scientific">Hyaloperonospora brassicae</name>
    <name type="common">Brassica downy mildew</name>
    <name type="synonym">Peronospora brassicae</name>
    <dbReference type="NCBI Taxonomy" id="162125"/>
    <lineage>
        <taxon>Eukaryota</taxon>
        <taxon>Sar</taxon>
        <taxon>Stramenopiles</taxon>
        <taxon>Oomycota</taxon>
        <taxon>Peronosporomycetes</taxon>
        <taxon>Peronosporales</taxon>
        <taxon>Peronosporaceae</taxon>
        <taxon>Hyaloperonospora</taxon>
    </lineage>
</organism>
<sequence>MKSRASVALALLPLVCALHSSTAVDVPLERGFDLTRGLHSDFAQHYYRLFATAGDLAPLRHVHVDALPRELQQTLRRYSLAFSDLPGLLQRAVLWDAGYVFTSTHALVRVYTRCGRSMAELVVPPKAVARMQCPVRTCALPDGTVFYRAVDCKTSQLLRAVQCAVDAGPDVSPPAYAAVWGDGGDLETVPEVTVLRHVEGDAGINGTSQLIFALHTARHEVALTQCPRTPAMIIPCAPFSAVEPLRWCRPRPGAVASAWLAKFAADQKEDKTWLLVPLCLVTVVTFSTVAVYRYQSAMSQEAQREVDLFMRENQHLFDNGAVEAFLVPTRKKQSRASAHSLSGTSQQQQQQQSRSRSSSSRSDHSEGEVSATSVSYDDGVQNAAAFEHFDATIGLSASAFDPLFASSAHLRPLPNEADSSGPDVAGTDSTGNNDKTAQKNELVIRSFRLFESHRKIRRLRIPLGELQLVRPLSRGASGEVWLALHDHTHVAVKQLVPDKRRLLPEIEMFLAEIYLLAQLKHPHIVTLRSIAWNTLEHVVMVQEHMESGDLQQFLARQLAANRSSLSFHTTALGRRSGSVVPPIDEAAAAAAGTAATLSGSFGGPGVGLLMTSAGHATSSNHFTWAKQKLAIAQAVTSALTYLHALSPQVLHRDVKSRNVLLSASLDAKLCDFGISRRKRVGREDGRTNCTATGAAGTLSWTAPELLLGEAYSEKVDIYSLGVLLSELDTCLLPYHDPASLAERLAQHPLRLMRRIVHDGLRPPLSADCPVPITQLIAACVARDPAQRPQAADVGAWLASARGERLLRTSANALIS</sequence>
<evidence type="ECO:0000256" key="1">
    <source>
        <dbReference type="SAM" id="MobiDB-lite"/>
    </source>
</evidence>
<keyword evidence="5" id="KW-1185">Reference proteome</keyword>
<feature type="chain" id="PRO_5043460402" description="Protein kinase domain-containing protein" evidence="2">
    <location>
        <begin position="24"/>
        <end position="815"/>
    </location>
</feature>